<evidence type="ECO:0000256" key="5">
    <source>
        <dbReference type="ARBA" id="ARBA00022723"/>
    </source>
</evidence>
<evidence type="ECO:0000313" key="12">
    <source>
        <dbReference type="Proteomes" id="UP000694845"/>
    </source>
</evidence>
<name>A0A8B7Y4W1_ACAPL</name>
<dbReference type="SUPFAM" id="SSF51197">
    <property type="entry name" value="Clavaminate synthase-like"/>
    <property type="match status" value="1"/>
</dbReference>
<proteinExistence type="inferred from homology"/>
<evidence type="ECO:0000259" key="10">
    <source>
        <dbReference type="Pfam" id="PF02668"/>
    </source>
</evidence>
<evidence type="ECO:0000259" key="11">
    <source>
        <dbReference type="Pfam" id="PF06155"/>
    </source>
</evidence>
<evidence type="ECO:0000256" key="8">
    <source>
        <dbReference type="ARBA" id="ARBA00023002"/>
    </source>
</evidence>
<accession>A0A8B7Y4W1</accession>
<sequence length="484" mass="55165">MFWSGVRQVLRPTLPGLLPRTWSPASVTSRNVRGFSAVFTRDTLPRVGVSPSNSKAIPVSVTTTRLPKGQPLAATPVVARCYVSQDIQPNIQIGSLSKDDTRRIVSVTWSDGKRREYPFPWLLDNCLCSDCYHVESQGRLLPFDQLDITAHPESVESINGGDTLRVSWNRRHHSDFDSHWLRSVKFDQKPPDDVALTTPTLWGAEITESLPRFEFRDVVSDDQALFDFLKAFYEFGIVKIEKTPAEPRQIPIIAKRIGPMRETSFGLLQPLKKGGNQVEELDPDRALSYTTKALQLHTDMSCLYETTYMAFFHCIKSSNCKGGDSIYADGFRAAEMLRREDPDAFQMLTTNQQEFRLVGAEPHVGDFDHRCFHFPIKLDHFGRLKAVHYSTHARTTAMFMPVDDVQPMYNALQVFAKLLESPENAYYVKLQGGEMIVVNNHRVLHGRTPFKDSGERHLELGYVDWDHVTSRMRVLQRKLSDDKM</sequence>
<feature type="domain" description="TauD/TfdA-like" evidence="10">
    <location>
        <begin position="199"/>
        <end position="459"/>
    </location>
</feature>
<dbReference type="PANTHER" id="PTHR10696">
    <property type="entry name" value="GAMMA-BUTYROBETAINE HYDROXYLASE-RELATED"/>
    <property type="match status" value="1"/>
</dbReference>
<comment type="cofactor">
    <cofactor evidence="2">
        <name>L-ascorbate</name>
        <dbReference type="ChEBI" id="CHEBI:38290"/>
    </cofactor>
</comment>
<comment type="pathway">
    <text evidence="3">Amine and polyamine biosynthesis; carnitine biosynthesis.</text>
</comment>
<dbReference type="RefSeq" id="XP_022087370.1">
    <property type="nucleotide sequence ID" value="XM_022231678.1"/>
</dbReference>
<dbReference type="GO" id="GO:0045329">
    <property type="term" value="P:carnitine biosynthetic process"/>
    <property type="evidence" value="ECO:0007669"/>
    <property type="project" value="UniProtKB-UniPathway"/>
</dbReference>
<dbReference type="OrthoDB" id="408743at2759"/>
<dbReference type="GO" id="GO:0046872">
    <property type="term" value="F:metal ion binding"/>
    <property type="evidence" value="ECO:0007669"/>
    <property type="project" value="UniProtKB-KW"/>
</dbReference>
<gene>
    <name evidence="13" type="primary">LOC110977489</name>
</gene>
<evidence type="ECO:0000256" key="3">
    <source>
        <dbReference type="ARBA" id="ARBA00005022"/>
    </source>
</evidence>
<dbReference type="FunFam" id="3.30.2020.30:FF:000002">
    <property type="entry name" value="Putative gamma-butyrobetaine dioxygenase"/>
    <property type="match status" value="1"/>
</dbReference>
<keyword evidence="9" id="KW-0408">Iron</keyword>
<dbReference type="Gene3D" id="3.60.130.10">
    <property type="entry name" value="Clavaminate synthase-like"/>
    <property type="match status" value="1"/>
</dbReference>
<evidence type="ECO:0000313" key="13">
    <source>
        <dbReference type="RefSeq" id="XP_022087370.1"/>
    </source>
</evidence>
<evidence type="ECO:0000256" key="7">
    <source>
        <dbReference type="ARBA" id="ARBA00022964"/>
    </source>
</evidence>
<dbReference type="InterPro" id="IPR042098">
    <property type="entry name" value="TauD-like_sf"/>
</dbReference>
<dbReference type="KEGG" id="aplc:110977489"/>
<dbReference type="FunFam" id="3.60.130.10:FF:000001">
    <property type="entry name" value="Trimethyllysine dioxygenase, mitochondrial"/>
    <property type="match status" value="1"/>
</dbReference>
<dbReference type="OMA" id="MAFFHCI"/>
<dbReference type="Pfam" id="PF06155">
    <property type="entry name" value="GBBH-like_N"/>
    <property type="match status" value="1"/>
</dbReference>
<evidence type="ECO:0000256" key="1">
    <source>
        <dbReference type="ARBA" id="ARBA00001954"/>
    </source>
</evidence>
<dbReference type="Pfam" id="PF02668">
    <property type="entry name" value="TauD"/>
    <property type="match status" value="1"/>
</dbReference>
<reference evidence="13" key="1">
    <citation type="submission" date="2025-08" db="UniProtKB">
        <authorList>
            <consortium name="RefSeq"/>
        </authorList>
    </citation>
    <scope>IDENTIFICATION</scope>
</reference>
<dbReference type="GO" id="GO:0005739">
    <property type="term" value="C:mitochondrion"/>
    <property type="evidence" value="ECO:0007669"/>
    <property type="project" value="TreeGrafter"/>
</dbReference>
<evidence type="ECO:0000256" key="6">
    <source>
        <dbReference type="ARBA" id="ARBA00022873"/>
    </source>
</evidence>
<dbReference type="InterPro" id="IPR050411">
    <property type="entry name" value="AlphaKG_dependent_hydroxylases"/>
</dbReference>
<dbReference type="UniPathway" id="UPA00118"/>
<organism evidence="12 13">
    <name type="scientific">Acanthaster planci</name>
    <name type="common">Crown-of-thorns starfish</name>
    <dbReference type="NCBI Taxonomy" id="133434"/>
    <lineage>
        <taxon>Eukaryota</taxon>
        <taxon>Metazoa</taxon>
        <taxon>Echinodermata</taxon>
        <taxon>Eleutherozoa</taxon>
        <taxon>Asterozoa</taxon>
        <taxon>Asteroidea</taxon>
        <taxon>Valvatacea</taxon>
        <taxon>Valvatida</taxon>
        <taxon>Acanthasteridae</taxon>
        <taxon>Acanthaster</taxon>
    </lineage>
</organism>
<dbReference type="Proteomes" id="UP000694845">
    <property type="component" value="Unplaced"/>
</dbReference>
<keyword evidence="8" id="KW-0560">Oxidoreductase</keyword>
<dbReference type="PANTHER" id="PTHR10696:SF33">
    <property type="entry name" value="GAMMA-BUTYROBETAINE DIOXYGENASE"/>
    <property type="match status" value="1"/>
</dbReference>
<feature type="domain" description="Gamma-butyrobetaine hydroxylase-like N-terminal" evidence="11">
    <location>
        <begin position="100"/>
        <end position="182"/>
    </location>
</feature>
<comment type="similarity">
    <text evidence="4">Belongs to the gamma-BBH/TMLD family.</text>
</comment>
<keyword evidence="12" id="KW-1185">Reference proteome</keyword>
<dbReference type="InterPro" id="IPR010376">
    <property type="entry name" value="GBBH-like_N"/>
</dbReference>
<protein>
    <submittedName>
        <fullName evidence="13">Gamma-butyrobetaine dioxygenase-like</fullName>
    </submittedName>
</protein>
<dbReference type="InterPro" id="IPR003819">
    <property type="entry name" value="TauD/TfdA-like"/>
</dbReference>
<evidence type="ECO:0000256" key="4">
    <source>
        <dbReference type="ARBA" id="ARBA00008654"/>
    </source>
</evidence>
<keyword evidence="7" id="KW-0223">Dioxygenase</keyword>
<evidence type="ECO:0000256" key="2">
    <source>
        <dbReference type="ARBA" id="ARBA00001961"/>
    </source>
</evidence>
<keyword evidence="6" id="KW-0124">Carnitine biosynthesis</keyword>
<dbReference type="InterPro" id="IPR038492">
    <property type="entry name" value="GBBH-like_N_sf"/>
</dbReference>
<dbReference type="AlphaFoldDB" id="A0A8B7Y4W1"/>
<dbReference type="Gene3D" id="3.30.2020.30">
    <property type="match status" value="1"/>
</dbReference>
<dbReference type="GO" id="GO:0016706">
    <property type="term" value="F:2-oxoglutarate-dependent dioxygenase activity"/>
    <property type="evidence" value="ECO:0007669"/>
    <property type="project" value="UniProtKB-ARBA"/>
</dbReference>
<keyword evidence="5" id="KW-0479">Metal-binding</keyword>
<dbReference type="GeneID" id="110977489"/>
<comment type="cofactor">
    <cofactor evidence="1">
        <name>Fe(2+)</name>
        <dbReference type="ChEBI" id="CHEBI:29033"/>
    </cofactor>
</comment>
<evidence type="ECO:0000256" key="9">
    <source>
        <dbReference type="ARBA" id="ARBA00023004"/>
    </source>
</evidence>